<protein>
    <submittedName>
        <fullName evidence="1">Uncharacterized protein</fullName>
    </submittedName>
</protein>
<reference evidence="1 2" key="1">
    <citation type="journal article" date="2014" name="PLoS ONE">
        <title>De novo Genome Assembly of the Fungal Plant Pathogen Pyrenophora semeniperda.</title>
        <authorList>
            <person name="Soliai M.M."/>
            <person name="Meyer S.E."/>
            <person name="Udall J.A."/>
            <person name="Elzinga D.E."/>
            <person name="Hermansen R.A."/>
            <person name="Bodily P.M."/>
            <person name="Hart A.A."/>
            <person name="Coleman C.E."/>
        </authorList>
    </citation>
    <scope>NUCLEOTIDE SEQUENCE [LARGE SCALE GENOMIC DNA]</scope>
    <source>
        <strain evidence="1 2">CCB06</strain>
        <tissue evidence="1">Mycelium</tissue>
    </source>
</reference>
<organism evidence="1 2">
    <name type="scientific">Pyrenophora seminiperda CCB06</name>
    <dbReference type="NCBI Taxonomy" id="1302712"/>
    <lineage>
        <taxon>Eukaryota</taxon>
        <taxon>Fungi</taxon>
        <taxon>Dikarya</taxon>
        <taxon>Ascomycota</taxon>
        <taxon>Pezizomycotina</taxon>
        <taxon>Dothideomycetes</taxon>
        <taxon>Pleosporomycetidae</taxon>
        <taxon>Pleosporales</taxon>
        <taxon>Pleosporineae</taxon>
        <taxon>Pleosporaceae</taxon>
        <taxon>Pyrenophora</taxon>
    </lineage>
</organism>
<dbReference type="Proteomes" id="UP000265663">
    <property type="component" value="Unassembled WGS sequence"/>
</dbReference>
<keyword evidence="2" id="KW-1185">Reference proteome</keyword>
<gene>
    <name evidence="1" type="ORF">GMOD_00009559</name>
</gene>
<dbReference type="EMBL" id="KE747838">
    <property type="protein sequence ID" value="RMZ73050.1"/>
    <property type="molecule type" value="Genomic_DNA"/>
</dbReference>
<proteinExistence type="predicted"/>
<sequence length="61" mass="7034">MRFFLPWQCKVVRQTKNSAAAAAQSLRGSSRQVLWLFRWLEACSKEGATRRSFSNCLQRLG</sequence>
<dbReference type="AlphaFoldDB" id="A0A3M7MF29"/>
<evidence type="ECO:0000313" key="1">
    <source>
        <dbReference type="EMBL" id="RMZ73050.1"/>
    </source>
</evidence>
<accession>A0A3M7MF29</accession>
<name>A0A3M7MF29_9PLEO</name>
<evidence type="ECO:0000313" key="2">
    <source>
        <dbReference type="Proteomes" id="UP000265663"/>
    </source>
</evidence>